<feature type="transmembrane region" description="Helical" evidence="1">
    <location>
        <begin position="115"/>
        <end position="137"/>
    </location>
</feature>
<dbReference type="EMBL" id="NBTM02000001">
    <property type="protein sequence ID" value="PNL92050.1"/>
    <property type="molecule type" value="Genomic_DNA"/>
</dbReference>
<feature type="transmembrane region" description="Helical" evidence="1">
    <location>
        <begin position="476"/>
        <end position="495"/>
    </location>
</feature>
<feature type="transmembrane region" description="Helical" evidence="1">
    <location>
        <begin position="167"/>
        <end position="183"/>
    </location>
</feature>
<reference evidence="3" key="1">
    <citation type="submission" date="2017-12" db="EMBL/GenBank/DDBJ databases">
        <title>FDA dAtabase for Regulatory Grade micrObial Sequences (FDA-ARGOS): Supporting development and validation of Infectious Disease Dx tests.</title>
        <authorList>
            <person name="Hoffmann M."/>
            <person name="Allard M."/>
            <person name="Evans P."/>
            <person name="Brown E."/>
            <person name="Tallon L."/>
            <person name="Sadzewicz L."/>
            <person name="Sengamalay N."/>
            <person name="Ott S."/>
            <person name="Godinez A."/>
            <person name="Nagaraj S."/>
            <person name="Vavikolanu K."/>
            <person name="Aluvathingal J."/>
            <person name="Nadendla S."/>
            <person name="Sichtig H."/>
        </authorList>
    </citation>
    <scope>NUCLEOTIDE SEQUENCE [LARGE SCALE GENOMIC DNA]</scope>
    <source>
        <strain evidence="3">FDAARGOS_249</strain>
    </source>
</reference>
<evidence type="ECO:0000313" key="2">
    <source>
        <dbReference type="EMBL" id="PNL92050.1"/>
    </source>
</evidence>
<dbReference type="RefSeq" id="WP_083069535.1">
    <property type="nucleotide sequence ID" value="NZ_JALXKY010000002.1"/>
</dbReference>
<feature type="transmembrane region" description="Helical" evidence="1">
    <location>
        <begin position="21"/>
        <end position="43"/>
    </location>
</feature>
<organism evidence="2 3">
    <name type="scientific">Aerococcus viridans</name>
    <dbReference type="NCBI Taxonomy" id="1377"/>
    <lineage>
        <taxon>Bacteria</taxon>
        <taxon>Bacillati</taxon>
        <taxon>Bacillota</taxon>
        <taxon>Bacilli</taxon>
        <taxon>Lactobacillales</taxon>
        <taxon>Aerococcaceae</taxon>
        <taxon>Aerococcus</taxon>
    </lineage>
</organism>
<feature type="transmembrane region" description="Helical" evidence="1">
    <location>
        <begin position="891"/>
        <end position="911"/>
    </location>
</feature>
<gene>
    <name evidence="2" type="ORF">A6J77_007340</name>
</gene>
<feature type="transmembrane region" description="Helical" evidence="1">
    <location>
        <begin position="448"/>
        <end position="469"/>
    </location>
</feature>
<accession>A0A2J9PPY6</accession>
<feature type="transmembrane region" description="Helical" evidence="1">
    <location>
        <begin position="271"/>
        <end position="293"/>
    </location>
</feature>
<feature type="transmembrane region" description="Helical" evidence="1">
    <location>
        <begin position="393"/>
        <end position="413"/>
    </location>
</feature>
<evidence type="ECO:0008006" key="4">
    <source>
        <dbReference type="Google" id="ProtNLM"/>
    </source>
</evidence>
<dbReference type="PANTHER" id="PTHR38454">
    <property type="entry name" value="INTEGRAL MEMBRANE PROTEIN-RELATED"/>
    <property type="match status" value="1"/>
</dbReference>
<proteinExistence type="predicted"/>
<feature type="transmembrane region" description="Helical" evidence="1">
    <location>
        <begin position="143"/>
        <end position="160"/>
    </location>
</feature>
<keyword evidence="1" id="KW-1133">Transmembrane helix</keyword>
<dbReference type="Pfam" id="PF09586">
    <property type="entry name" value="YfhO"/>
    <property type="match status" value="1"/>
</dbReference>
<feature type="transmembrane region" description="Helical" evidence="1">
    <location>
        <begin position="333"/>
        <end position="352"/>
    </location>
</feature>
<protein>
    <recommendedName>
        <fullName evidence="4">YfhO family protein</fullName>
    </recommendedName>
</protein>
<feature type="transmembrane region" description="Helical" evidence="1">
    <location>
        <begin position="425"/>
        <end position="442"/>
    </location>
</feature>
<dbReference type="InterPro" id="IPR018580">
    <property type="entry name" value="Uncharacterised_YfhO"/>
</dbReference>
<feature type="transmembrane region" description="Helical" evidence="1">
    <location>
        <begin position="195"/>
        <end position="223"/>
    </location>
</feature>
<dbReference type="Proteomes" id="UP000192813">
    <property type="component" value="Unassembled WGS sequence"/>
</dbReference>
<feature type="transmembrane region" description="Helical" evidence="1">
    <location>
        <begin position="90"/>
        <end position="108"/>
    </location>
</feature>
<sequence>MTQYIKTIQQKSQKHPLKASMIGLFLAVFVLMGLFFIFGLKIFPFGNGTIMTVDLGQQYIDFYQYYRDIIHGNWDQIFYSFSKATGGEMVGTWSYYLMSPYLILLLFFPQSWLSFAVALIVLLKLATAASAFQFMLGRLYNEVTWQSLTFSFAYAFIGYLSANQLNVMWLDGVIFLPFLIWGLEKVMRGQSGWTYVGWLALILISNYYIGYMICLFLILFFCYRMVAHGRADLHSQDQMESLNQNLAPTAQYQASYFTNLKTYFMQTIGKFTGWSLASGGLAAFILMPTFYALTTSKGQQSSPELELTTDYPLYDIVSKFILGAFNFDQMPEGLPNIFVGSLALIMAILYFFNKRIPWQERLAAGGLMTVLLLSMNISGLNLIWHGFQYPIWYPYRFSFVFSFFLLFIGYQLYRQKTVLSIESAVALLIPFAIAYGYLLYRIEEFDYISVTTVLVSFILFVGVTALLMMAVDFDRLIYILLLFITMSEVFANSVITISSISYLKQDDFADYIAEIKPEIAAYAPGENEFYRMTKTFQRTKNDAMQLGYYDLNHFNSTMERNTTQLFKQLGQPMSDGFTNYTTGTLLTDALFGVQYYFDVTPFEDDQGALKNRIMSTRADLSEYPVTEVTDQLIIHENPNALSLAYMVSQDIQDVAIDDVNPVYLQDELLNVLSRNGTTDGIDLSQFEIANFASVDLFHVDSQDASVVNTAYTRDDTGEDSFIDIHINVKTNQAYYITVPSFLNDEEVKYYLDGEPLDYDSSYQSIQLFNIANDEQGAEKVFTIQLLDDETTLADINLYSLDQEKVSTMAEDLKQNQLELTDFSNGAFSGTVTVDDPSEYLMVTVPYAKGWHAKVDGEKVDTIPLLNGSFMGIQFQEAGDYEVTFYYIPQGLILGVAITGATGLVLVGVYFFNRKKVKTK</sequence>
<keyword evidence="1" id="KW-0812">Transmembrane</keyword>
<feature type="transmembrane region" description="Helical" evidence="1">
    <location>
        <begin position="364"/>
        <end position="387"/>
    </location>
</feature>
<comment type="caution">
    <text evidence="2">The sequence shown here is derived from an EMBL/GenBank/DDBJ whole genome shotgun (WGS) entry which is preliminary data.</text>
</comment>
<evidence type="ECO:0000256" key="1">
    <source>
        <dbReference type="SAM" id="Phobius"/>
    </source>
</evidence>
<dbReference type="AlphaFoldDB" id="A0A2J9PPY6"/>
<keyword evidence="1" id="KW-0472">Membrane</keyword>
<evidence type="ECO:0000313" key="3">
    <source>
        <dbReference type="Proteomes" id="UP000192813"/>
    </source>
</evidence>
<dbReference type="PANTHER" id="PTHR38454:SF1">
    <property type="entry name" value="INTEGRAL MEMBRANE PROTEIN"/>
    <property type="match status" value="1"/>
</dbReference>
<name>A0A2J9PPY6_9LACT</name>